<keyword evidence="7" id="KW-1185">Reference proteome</keyword>
<dbReference type="Pfam" id="PF00497">
    <property type="entry name" value="SBP_bac_3"/>
    <property type="match status" value="1"/>
</dbReference>
<evidence type="ECO:0000256" key="3">
    <source>
        <dbReference type="ARBA" id="ARBA00022729"/>
    </source>
</evidence>
<evidence type="ECO:0000256" key="1">
    <source>
        <dbReference type="ARBA" id="ARBA00004196"/>
    </source>
</evidence>
<dbReference type="RefSeq" id="WP_152215236.1">
    <property type="nucleotide sequence ID" value="NZ_WESC01000004.1"/>
</dbReference>
<gene>
    <name evidence="6" type="ORF">F2P47_05855</name>
</gene>
<dbReference type="InterPro" id="IPR001638">
    <property type="entry name" value="Solute-binding_3/MltF_N"/>
</dbReference>
<sequence length="302" mass="32626">MRAVFFINLIAIVTLAGALGRMYEGAPLPWTTHDLVVMPPAETSALATPQVQAEVPASPAPDARGSLRILTEGDYPPFNYRGPDGRLTGFDIELARALCERMKRDCRFETHGWASLVSLLQRGQGDAVVASMLIPSPAREALSRGEGIIFTQRYYSTPGHFAARKSGVSVAASAASLAGKRIAVQSGSIHEAFLKQHFPGVVIIGAASLDEAEKALTEARVDMLFADRNALLRWLKDGHEASCCQMVGVDYSNPEFFGAGVGIALRASDKGLRDEFDIALRALLDDGTYAAISRRYFGQNIR</sequence>
<evidence type="ECO:0000256" key="4">
    <source>
        <dbReference type="RuleBase" id="RU003744"/>
    </source>
</evidence>
<proteinExistence type="inferred from homology"/>
<feature type="domain" description="Solute-binding protein family 3/N-terminal" evidence="5">
    <location>
        <begin position="66"/>
        <end position="300"/>
    </location>
</feature>
<comment type="subcellular location">
    <subcellularLocation>
        <location evidence="1">Cell envelope</location>
    </subcellularLocation>
</comment>
<dbReference type="InterPro" id="IPR018313">
    <property type="entry name" value="SBP_3_CS"/>
</dbReference>
<keyword evidence="3" id="KW-0732">Signal</keyword>
<dbReference type="Gene3D" id="3.40.190.10">
    <property type="entry name" value="Periplasmic binding protein-like II"/>
    <property type="match status" value="2"/>
</dbReference>
<name>A0A6N6VJ10_9HYPH</name>
<dbReference type="GO" id="GO:0030313">
    <property type="term" value="C:cell envelope"/>
    <property type="evidence" value="ECO:0007669"/>
    <property type="project" value="UniProtKB-SubCell"/>
</dbReference>
<evidence type="ECO:0000313" key="7">
    <source>
        <dbReference type="Proteomes" id="UP000468901"/>
    </source>
</evidence>
<dbReference type="SUPFAM" id="SSF53850">
    <property type="entry name" value="Periplasmic binding protein-like II"/>
    <property type="match status" value="1"/>
</dbReference>
<accession>A0A6N6VJ10</accession>
<dbReference type="PANTHER" id="PTHR35936:SF35">
    <property type="entry name" value="L-CYSTINE-BINDING PROTEIN TCYJ"/>
    <property type="match status" value="1"/>
</dbReference>
<evidence type="ECO:0000313" key="6">
    <source>
        <dbReference type="EMBL" id="KAB7741266.1"/>
    </source>
</evidence>
<reference evidence="6 7" key="1">
    <citation type="submission" date="2019-09" db="EMBL/GenBank/DDBJ databases">
        <title>Parvibaculum sedimenti sp. nov., isolated from sediment.</title>
        <authorList>
            <person name="Wang Y."/>
        </authorList>
    </citation>
    <scope>NUCLEOTIDE SEQUENCE [LARGE SCALE GENOMIC DNA]</scope>
    <source>
        <strain evidence="6 7">HXT-9</strain>
    </source>
</reference>
<dbReference type="Proteomes" id="UP000468901">
    <property type="component" value="Unassembled WGS sequence"/>
</dbReference>
<comment type="similarity">
    <text evidence="2 4">Belongs to the bacterial solute-binding protein 3 family.</text>
</comment>
<dbReference type="PANTHER" id="PTHR35936">
    <property type="entry name" value="MEMBRANE-BOUND LYTIC MUREIN TRANSGLYCOSYLASE F"/>
    <property type="match status" value="1"/>
</dbReference>
<dbReference type="PROSITE" id="PS01039">
    <property type="entry name" value="SBP_BACTERIAL_3"/>
    <property type="match status" value="1"/>
</dbReference>
<dbReference type="SMART" id="SM00062">
    <property type="entry name" value="PBPb"/>
    <property type="match status" value="1"/>
</dbReference>
<organism evidence="6 7">
    <name type="scientific">Parvibaculum sedimenti</name>
    <dbReference type="NCBI Taxonomy" id="2608632"/>
    <lineage>
        <taxon>Bacteria</taxon>
        <taxon>Pseudomonadati</taxon>
        <taxon>Pseudomonadota</taxon>
        <taxon>Alphaproteobacteria</taxon>
        <taxon>Hyphomicrobiales</taxon>
        <taxon>Parvibaculaceae</taxon>
        <taxon>Parvibaculum</taxon>
    </lineage>
</organism>
<dbReference type="EMBL" id="WESC01000004">
    <property type="protein sequence ID" value="KAB7741266.1"/>
    <property type="molecule type" value="Genomic_DNA"/>
</dbReference>
<dbReference type="AlphaFoldDB" id="A0A6N6VJ10"/>
<comment type="caution">
    <text evidence="6">The sequence shown here is derived from an EMBL/GenBank/DDBJ whole genome shotgun (WGS) entry which is preliminary data.</text>
</comment>
<evidence type="ECO:0000259" key="5">
    <source>
        <dbReference type="SMART" id="SM00062"/>
    </source>
</evidence>
<protein>
    <submittedName>
        <fullName evidence="6">Transporter substrate-binding domain-containing protein</fullName>
    </submittedName>
</protein>
<evidence type="ECO:0000256" key="2">
    <source>
        <dbReference type="ARBA" id="ARBA00010333"/>
    </source>
</evidence>